<reference evidence="8" key="1">
    <citation type="submission" date="2018-11" db="EMBL/GenBank/DDBJ databases">
        <title>Proposal to divide the Flavobacteriaceae and reorganize its genera based on Amino Acid Identity values calculated from whole genome sequences.</title>
        <authorList>
            <person name="Nicholson A.C."/>
            <person name="Gulvik C.A."/>
            <person name="Whitney A.M."/>
            <person name="Humrighouse B.W."/>
            <person name="Bell M."/>
            <person name="Holmes B."/>
            <person name="Steigerwalt A."/>
            <person name="Villarma A."/>
            <person name="Sheth M."/>
            <person name="Batra D."/>
            <person name="Pryor J."/>
            <person name="Bernardet J.-F."/>
            <person name="Hugo C."/>
            <person name="Kampfer P."/>
            <person name="Newman J."/>
            <person name="Mcquiston J.R."/>
        </authorList>
    </citation>
    <scope>NUCLEOTIDE SEQUENCE [LARGE SCALE GENOMIC DNA]</scope>
    <source>
        <strain evidence="8">H3056</strain>
    </source>
</reference>
<evidence type="ECO:0000256" key="2">
    <source>
        <dbReference type="ARBA" id="ARBA00022692"/>
    </source>
</evidence>
<feature type="transmembrane region" description="Helical" evidence="5">
    <location>
        <begin position="72"/>
        <end position="94"/>
    </location>
</feature>
<name>A0A3N0WZJ7_9FLAO</name>
<proteinExistence type="predicted"/>
<feature type="transmembrane region" description="Helical" evidence="5">
    <location>
        <begin position="144"/>
        <end position="169"/>
    </location>
</feature>
<keyword evidence="3 5" id="KW-1133">Transmembrane helix</keyword>
<evidence type="ECO:0000256" key="4">
    <source>
        <dbReference type="ARBA" id="ARBA00023136"/>
    </source>
</evidence>
<comment type="subcellular location">
    <subcellularLocation>
        <location evidence="1">Membrane</location>
        <topology evidence="1">Multi-pass membrane protein</topology>
    </subcellularLocation>
</comment>
<dbReference type="Proteomes" id="UP000270224">
    <property type="component" value="Unassembled WGS sequence"/>
</dbReference>
<keyword evidence="4 5" id="KW-0472">Membrane</keyword>
<dbReference type="EMBL" id="RJUG01000002">
    <property type="protein sequence ID" value="ROI10081.1"/>
    <property type="molecule type" value="Genomic_DNA"/>
</dbReference>
<feature type="transmembrane region" description="Helical" evidence="5">
    <location>
        <begin position="115"/>
        <end position="132"/>
    </location>
</feature>
<dbReference type="AlphaFoldDB" id="A0A3N0WZJ7"/>
<dbReference type="RefSeq" id="WP_123265327.1">
    <property type="nucleotide sequence ID" value="NZ_RJUG01000002.1"/>
</dbReference>
<dbReference type="GO" id="GO:0030416">
    <property type="term" value="P:methylamine metabolic process"/>
    <property type="evidence" value="ECO:0007669"/>
    <property type="project" value="InterPro"/>
</dbReference>
<accession>A0A3N0WZJ7</accession>
<evidence type="ECO:0000313" key="7">
    <source>
        <dbReference type="EMBL" id="ROI10081.1"/>
    </source>
</evidence>
<feature type="transmembrane region" description="Helical" evidence="5">
    <location>
        <begin position="44"/>
        <end position="66"/>
    </location>
</feature>
<reference evidence="8" key="2">
    <citation type="submission" date="2018-11" db="EMBL/GenBank/DDBJ databases">
        <title>Proposal to divide the Flavobacteriaceae and reorganize its genera based on Amino Acid Identity values calculated from whole genome sequences.</title>
        <authorList>
            <person name="Nicholson A.C."/>
            <person name="Gulvik C.A."/>
            <person name="Whitney A.M."/>
            <person name="Humrighouse B.W."/>
            <person name="Bell M."/>
            <person name="Holmens B."/>
            <person name="Steigerwalt A."/>
            <person name="Villarma A."/>
            <person name="Sheth M."/>
            <person name="Batra D."/>
            <person name="Pryor J."/>
            <person name="Bernardet J.-F."/>
            <person name="Hugo C."/>
            <person name="Kampfer P."/>
            <person name="Newman J."/>
            <person name="Mcquiston J.R."/>
        </authorList>
    </citation>
    <scope>NUCLEOTIDE SEQUENCE [LARGE SCALE GENOMIC DNA]</scope>
    <source>
        <strain evidence="8">H3056</strain>
    </source>
</reference>
<evidence type="ECO:0000259" key="6">
    <source>
        <dbReference type="Pfam" id="PF07291"/>
    </source>
</evidence>
<feature type="domain" description="Methylamine utilisation protein MauE" evidence="6">
    <location>
        <begin position="7"/>
        <end position="130"/>
    </location>
</feature>
<keyword evidence="2 5" id="KW-0812">Transmembrane</keyword>
<evidence type="ECO:0000313" key="8">
    <source>
        <dbReference type="Proteomes" id="UP000270224"/>
    </source>
</evidence>
<evidence type="ECO:0000256" key="5">
    <source>
        <dbReference type="SAM" id="Phobius"/>
    </source>
</evidence>
<dbReference type="GO" id="GO:0016020">
    <property type="term" value="C:membrane"/>
    <property type="evidence" value="ECO:0007669"/>
    <property type="project" value="UniProtKB-SubCell"/>
</dbReference>
<feature type="transmembrane region" description="Helical" evidence="5">
    <location>
        <begin position="6"/>
        <end position="23"/>
    </location>
</feature>
<organism evidence="7 8">
    <name type="scientific">Kaistella daneshvariae</name>
    <dbReference type="NCBI Taxonomy" id="2487074"/>
    <lineage>
        <taxon>Bacteria</taxon>
        <taxon>Pseudomonadati</taxon>
        <taxon>Bacteroidota</taxon>
        <taxon>Flavobacteriia</taxon>
        <taxon>Flavobacteriales</taxon>
        <taxon>Weeksellaceae</taxon>
        <taxon>Chryseobacterium group</taxon>
        <taxon>Kaistella</taxon>
    </lineage>
</organism>
<sequence>MYTLRLPFYISYFFALLFIYAAVSKMLDFENFQVQLAQSPLLSAYAGFISYGVLALELLTAGALLWNKTRRAALYASFGLMVAFTVYIYLILNYSDYIPCSCGGILEKMSWGQHLFFNSVCVVLAWSGIFFIEKGRAPGWSRTAAFTALTAVFSTGTIVALFLSSEYIIKKENNFTRRFLSHPLDDEDAKIDLGFNSYYFAGFDSAHVYLGNTTAPLVLTTIDAAMRTKSELKINLENTDYSFRNVQIKVKTPYYYLYDGDVPVIYRGKLPDLNARIISYNDAFFSRLVVIDSVNFGIRTMLSGHEMYSIGSLRLKGPARVHLNPDILQKQTDGLFDSDGKLVEDPKSGNILYTYFYRNQFLVMDSQLRMLRRLRTIDTISHAQVNAVVLSDGTRKMAAPPQQVNKNMTAISGVVFNQSNLRGKFEEKAAWKQASVIDCYRTDQQKYIGSFYISNRGKNKVAHLLATERYLYVISGNELVRYRFAQPIIREFQAGDAENL</sequence>
<dbReference type="InterPro" id="IPR009908">
    <property type="entry name" value="Methylamine_util_MauE"/>
</dbReference>
<evidence type="ECO:0000256" key="1">
    <source>
        <dbReference type="ARBA" id="ARBA00004141"/>
    </source>
</evidence>
<gene>
    <name evidence="7" type="ORF">EGI11_04855</name>
</gene>
<evidence type="ECO:0000256" key="3">
    <source>
        <dbReference type="ARBA" id="ARBA00022989"/>
    </source>
</evidence>
<comment type="caution">
    <text evidence="7">The sequence shown here is derived from an EMBL/GenBank/DDBJ whole genome shotgun (WGS) entry which is preliminary data.</text>
</comment>
<protein>
    <submittedName>
        <fullName evidence="7">Tellurium resistance protein TerC</fullName>
    </submittedName>
</protein>
<dbReference type="Pfam" id="PF07291">
    <property type="entry name" value="MauE"/>
    <property type="match status" value="1"/>
</dbReference>
<dbReference type="OrthoDB" id="673785at2"/>